<evidence type="ECO:0008006" key="3">
    <source>
        <dbReference type="Google" id="ProtNLM"/>
    </source>
</evidence>
<proteinExistence type="predicted"/>
<dbReference type="EMBL" id="VCGU01000004">
    <property type="protein sequence ID" value="TRY77308.1"/>
    <property type="molecule type" value="Genomic_DNA"/>
</dbReference>
<accession>A0A553PHZ7</accession>
<evidence type="ECO:0000313" key="2">
    <source>
        <dbReference type="Proteomes" id="UP000318571"/>
    </source>
</evidence>
<dbReference type="PANTHER" id="PTHR33361">
    <property type="entry name" value="GLR0591 PROTEIN"/>
    <property type="match status" value="1"/>
</dbReference>
<dbReference type="AlphaFoldDB" id="A0A553PHZ7"/>
<dbReference type="Proteomes" id="UP000318571">
    <property type="component" value="Chromosome 5"/>
</dbReference>
<gene>
    <name evidence="1" type="ORF">TCAL_04065</name>
</gene>
<organism evidence="1 2">
    <name type="scientific">Tigriopus californicus</name>
    <name type="common">Marine copepod</name>
    <dbReference type="NCBI Taxonomy" id="6832"/>
    <lineage>
        <taxon>Eukaryota</taxon>
        <taxon>Metazoa</taxon>
        <taxon>Ecdysozoa</taxon>
        <taxon>Arthropoda</taxon>
        <taxon>Crustacea</taxon>
        <taxon>Multicrustacea</taxon>
        <taxon>Hexanauplia</taxon>
        <taxon>Copepoda</taxon>
        <taxon>Harpacticoida</taxon>
        <taxon>Harpacticidae</taxon>
        <taxon>Tigriopus</taxon>
    </lineage>
</organism>
<dbReference type="Pfam" id="PF05960">
    <property type="entry name" value="DUF885"/>
    <property type="match status" value="1"/>
</dbReference>
<evidence type="ECO:0000313" key="1">
    <source>
        <dbReference type="EMBL" id="TRY77308.1"/>
    </source>
</evidence>
<name>A0A553PHZ7_TIGCA</name>
<dbReference type="InterPro" id="IPR010281">
    <property type="entry name" value="DUF885"/>
</dbReference>
<reference evidence="1 2" key="1">
    <citation type="journal article" date="2018" name="Nat. Ecol. Evol.">
        <title>Genomic signatures of mitonuclear coevolution across populations of Tigriopus californicus.</title>
        <authorList>
            <person name="Barreto F.S."/>
            <person name="Watson E.T."/>
            <person name="Lima T.G."/>
            <person name="Willett C.S."/>
            <person name="Edmands S."/>
            <person name="Li W."/>
            <person name="Burton R.S."/>
        </authorList>
    </citation>
    <scope>NUCLEOTIDE SEQUENCE [LARGE SCALE GENOMIC DNA]</scope>
    <source>
        <strain evidence="1 2">San Diego</strain>
    </source>
</reference>
<sequence length="564" mass="65026">MSECDKMVSQLFKDFWSWRLLRTPEFASLEDYSLKRFDEDLQTCQDFMARLDQLQSQSQEDLSDHKKLNLRFLKAELETFITGYQFKGFYFPICYLEGVHIDFERLSGWMTLQSEQDYLDLIQRYESFPQQANGILEVLKRAVSEHMVFHAISIKGVVETFKKHTEPKPKDTVFWEPFQAISALSEPKVSEIRAKAEKAILECMQPAMLRLQNFIQNEYKTREEIAATSLPNGMEFYRQCIKFHTSTDLTAQEIHDIGLKEVDRIETEMKKIAVDLSKSSNVSLKDFMNNLRDDPSMYYNSKEEVLEGFKDIVVNRINPRLTSIFKKKPELDVEIVPAPQAESPAAFYISGTPDGARPGKFFVNVLKFKSQPKYDMMTLALHESNPGHHLQGSYLLTSDGIPEFRTIMEDRSYFMAPSRFPINTAYGEGWGLYSESLGFDLNLYDDPLDRFGHYSAEIFRACRLVVDTGLHAFGWTRQQAIDFMMEHSASSVGHTEAEIDRYITWPGQALGYKIGEIKIKQLRKKAEQALGAKFDLKEFHEVTLKSAGPLEVLEEQVDKFIANA</sequence>
<keyword evidence="2" id="KW-1185">Reference proteome</keyword>
<comment type="caution">
    <text evidence="1">The sequence shown here is derived from an EMBL/GenBank/DDBJ whole genome shotgun (WGS) entry which is preliminary data.</text>
</comment>
<dbReference type="OMA" id="DEYWDAS"/>
<protein>
    <recommendedName>
        <fullName evidence="3">DUF885 domain-containing protein</fullName>
    </recommendedName>
</protein>
<dbReference type="PANTHER" id="PTHR33361:SF2">
    <property type="entry name" value="DUF885 DOMAIN-CONTAINING PROTEIN"/>
    <property type="match status" value="1"/>
</dbReference>